<sequence length="99" mass="11004">MARRAGLSGTVCGDRRVERRIPRFYVPRSTGEKPDRDRRLLGAGDRTSRIRDAIAAYYSGIAAGQLVMPIDRVFPLSQAAEAHAHVERGHPFGRVLLHP</sequence>
<dbReference type="RefSeq" id="WP_339589126.1">
    <property type="nucleotide sequence ID" value="NZ_JBBHJZ010000005.1"/>
</dbReference>
<evidence type="ECO:0000313" key="2">
    <source>
        <dbReference type="Proteomes" id="UP001361239"/>
    </source>
</evidence>
<reference evidence="1 2" key="1">
    <citation type="submission" date="2024-03" db="EMBL/GenBank/DDBJ databases">
        <authorList>
            <person name="Jo J.-H."/>
        </authorList>
    </citation>
    <scope>NUCLEOTIDE SEQUENCE [LARGE SCALE GENOMIC DNA]</scope>
    <source>
        <strain evidence="1 2">PS1R-30</strain>
    </source>
</reference>
<dbReference type="Proteomes" id="UP001361239">
    <property type="component" value="Unassembled WGS sequence"/>
</dbReference>
<proteinExistence type="predicted"/>
<dbReference type="Gene3D" id="3.90.180.10">
    <property type="entry name" value="Medium-chain alcohol dehydrogenases, catalytic domain"/>
    <property type="match status" value="1"/>
</dbReference>
<dbReference type="EMBL" id="JBBHJZ010000005">
    <property type="protein sequence ID" value="MEJ5979087.1"/>
    <property type="molecule type" value="Genomic_DNA"/>
</dbReference>
<comment type="caution">
    <text evidence="1">The sequence shown here is derived from an EMBL/GenBank/DDBJ whole genome shotgun (WGS) entry which is preliminary data.</text>
</comment>
<gene>
    <name evidence="1" type="ORF">WG901_20710</name>
</gene>
<name>A0ABU8S2A6_9SPHN</name>
<dbReference type="Pfam" id="PF13602">
    <property type="entry name" value="ADH_zinc_N_2"/>
    <property type="match status" value="1"/>
</dbReference>
<protein>
    <submittedName>
        <fullName evidence="1">Zinc-binding dehydrogenase</fullName>
    </submittedName>
</protein>
<organism evidence="1 2">
    <name type="scientific">Novosphingobium anseongense</name>
    <dbReference type="NCBI Taxonomy" id="3133436"/>
    <lineage>
        <taxon>Bacteria</taxon>
        <taxon>Pseudomonadati</taxon>
        <taxon>Pseudomonadota</taxon>
        <taxon>Alphaproteobacteria</taxon>
        <taxon>Sphingomonadales</taxon>
        <taxon>Sphingomonadaceae</taxon>
        <taxon>Novosphingobium</taxon>
    </lineage>
</organism>
<accession>A0ABU8S2A6</accession>
<evidence type="ECO:0000313" key="1">
    <source>
        <dbReference type="EMBL" id="MEJ5979087.1"/>
    </source>
</evidence>
<keyword evidence="2" id="KW-1185">Reference proteome</keyword>